<dbReference type="InterPro" id="IPR001926">
    <property type="entry name" value="TrpB-like_PALP"/>
</dbReference>
<evidence type="ECO:0000313" key="3">
    <source>
        <dbReference type="EMBL" id="KAH7571943.1"/>
    </source>
</evidence>
<dbReference type="CDD" id="cd01561">
    <property type="entry name" value="CBS_like"/>
    <property type="match status" value="1"/>
</dbReference>
<dbReference type="SUPFAM" id="SSF53686">
    <property type="entry name" value="Tryptophan synthase beta subunit-like PLP-dependent enzymes"/>
    <property type="match status" value="1"/>
</dbReference>
<dbReference type="InterPro" id="IPR050214">
    <property type="entry name" value="Cys_Synth/Cystath_Beta-Synth"/>
</dbReference>
<sequence>MVYLNNVVDGCVARIAAKLEMMEPCSSVKDRIAYNMITDADEKGLITPGKTVFVECTSGNTGIGMACIAAARGYKLILVMPASLSIERRIILRAYGAQLILTDPNTGIEEEFRVIHCVTTGPEIWEATGGKVDVLVSGIGTGGTVTGVGKFLRRNIQRSRFFVCGMEPAERAILNGGNPGHHKIQGLGVGFIPAVLEVSILDEVVIVPSDEAIATAKLLAAKEGLLVSSQLFACFQKHSPWHVQQFLLP</sequence>
<dbReference type="PROSITE" id="PS00901">
    <property type="entry name" value="CYS_SYNTHASE"/>
    <property type="match status" value="1"/>
</dbReference>
<organism evidence="3 4">
    <name type="scientific">Xanthoceras sorbifolium</name>
    <dbReference type="NCBI Taxonomy" id="99658"/>
    <lineage>
        <taxon>Eukaryota</taxon>
        <taxon>Viridiplantae</taxon>
        <taxon>Streptophyta</taxon>
        <taxon>Embryophyta</taxon>
        <taxon>Tracheophyta</taxon>
        <taxon>Spermatophyta</taxon>
        <taxon>Magnoliopsida</taxon>
        <taxon>eudicotyledons</taxon>
        <taxon>Gunneridae</taxon>
        <taxon>Pentapetalae</taxon>
        <taxon>rosids</taxon>
        <taxon>malvids</taxon>
        <taxon>Sapindales</taxon>
        <taxon>Sapindaceae</taxon>
        <taxon>Xanthoceroideae</taxon>
        <taxon>Xanthoceras</taxon>
    </lineage>
</organism>
<gene>
    <name evidence="3" type="ORF">JRO89_XS04G0171300</name>
</gene>
<evidence type="ECO:0000259" key="2">
    <source>
        <dbReference type="Pfam" id="PF00291"/>
    </source>
</evidence>
<dbReference type="PANTHER" id="PTHR10314">
    <property type="entry name" value="CYSTATHIONINE BETA-SYNTHASE"/>
    <property type="match status" value="1"/>
</dbReference>
<feature type="domain" description="Tryptophan synthase beta chain-like PALP" evidence="2">
    <location>
        <begin position="2"/>
        <end position="107"/>
    </location>
</feature>
<protein>
    <recommendedName>
        <fullName evidence="2">Tryptophan synthase beta chain-like PALP domain-containing protein</fullName>
    </recommendedName>
</protein>
<proteinExistence type="predicted"/>
<accession>A0ABQ8I5W6</accession>
<reference evidence="3 4" key="1">
    <citation type="submission" date="2021-02" db="EMBL/GenBank/DDBJ databases">
        <title>Plant Genome Project.</title>
        <authorList>
            <person name="Zhang R.-G."/>
        </authorList>
    </citation>
    <scope>NUCLEOTIDE SEQUENCE [LARGE SCALE GENOMIC DNA]</scope>
    <source>
        <tissue evidence="3">Leaves</tissue>
    </source>
</reference>
<evidence type="ECO:0000313" key="4">
    <source>
        <dbReference type="Proteomes" id="UP000827721"/>
    </source>
</evidence>
<feature type="domain" description="Tryptophan synthase beta chain-like PALP" evidence="2">
    <location>
        <begin position="117"/>
        <end position="227"/>
    </location>
</feature>
<dbReference type="InterPro" id="IPR036052">
    <property type="entry name" value="TrpB-like_PALP_sf"/>
</dbReference>
<comment type="cofactor">
    <cofactor evidence="1">
        <name>pyridoxal 5'-phosphate</name>
        <dbReference type="ChEBI" id="CHEBI:597326"/>
    </cofactor>
</comment>
<dbReference type="InterPro" id="IPR001216">
    <property type="entry name" value="P-phosphate_BS"/>
</dbReference>
<keyword evidence="4" id="KW-1185">Reference proteome</keyword>
<dbReference type="Gene3D" id="3.40.50.1100">
    <property type="match status" value="2"/>
</dbReference>
<name>A0ABQ8I5W6_9ROSI</name>
<dbReference type="EMBL" id="JAFEMO010000004">
    <property type="protein sequence ID" value="KAH7571943.1"/>
    <property type="molecule type" value="Genomic_DNA"/>
</dbReference>
<dbReference type="Pfam" id="PF00291">
    <property type="entry name" value="PALP"/>
    <property type="match status" value="2"/>
</dbReference>
<dbReference type="Proteomes" id="UP000827721">
    <property type="component" value="Unassembled WGS sequence"/>
</dbReference>
<comment type="caution">
    <text evidence="3">The sequence shown here is derived from an EMBL/GenBank/DDBJ whole genome shotgun (WGS) entry which is preliminary data.</text>
</comment>
<evidence type="ECO:0000256" key="1">
    <source>
        <dbReference type="ARBA" id="ARBA00001933"/>
    </source>
</evidence>